<protein>
    <submittedName>
        <fullName evidence="1">Uncharacterized protein</fullName>
    </submittedName>
</protein>
<sequence length="76" mass="8670">MSEQLARQIIDNYIVSTLALRESSAVPAAEAASDIDAYRSERMDIFIRWENAKFSLQELPHEYKLQAIQAIEQITA</sequence>
<dbReference type="RefSeq" id="WP_366294315.1">
    <property type="nucleotide sequence ID" value="NZ_CP159992.1"/>
</dbReference>
<proteinExistence type="predicted"/>
<reference evidence="1" key="1">
    <citation type="submission" date="2024-05" db="EMBL/GenBank/DDBJ databases">
        <title>Draft genome assemblies of 36 bacteria isolated from hibernating arctic ground squirrels.</title>
        <authorList>
            <person name="McKee H."/>
            <person name="Mullen L."/>
            <person name="Drown D.M."/>
            <person name="Duddleston K.N."/>
        </authorList>
    </citation>
    <scope>NUCLEOTIDE SEQUENCE</scope>
    <source>
        <strain evidence="1">AN1007</strain>
    </source>
</reference>
<organism evidence="1">
    <name type="scientific">Paenibacillus sp. AN1007</name>
    <dbReference type="NCBI Taxonomy" id="3151385"/>
    <lineage>
        <taxon>Bacteria</taxon>
        <taxon>Bacillati</taxon>
        <taxon>Bacillota</taxon>
        <taxon>Bacilli</taxon>
        <taxon>Bacillales</taxon>
        <taxon>Paenibacillaceae</taxon>
        <taxon>Paenibacillus</taxon>
    </lineage>
</organism>
<dbReference type="AlphaFoldDB" id="A0AAU8NEF8"/>
<gene>
    <name evidence="1" type="ORF">ABXS70_05010</name>
</gene>
<dbReference type="EMBL" id="CP159992">
    <property type="protein sequence ID" value="XCP96076.1"/>
    <property type="molecule type" value="Genomic_DNA"/>
</dbReference>
<evidence type="ECO:0000313" key="1">
    <source>
        <dbReference type="EMBL" id="XCP96076.1"/>
    </source>
</evidence>
<name>A0AAU8NEF8_9BACL</name>
<accession>A0AAU8NEF8</accession>